<gene>
    <name evidence="2" type="ORF">PPRIM_AZ9-3.1.T1440034</name>
</gene>
<dbReference type="Proteomes" id="UP000688137">
    <property type="component" value="Unassembled WGS sequence"/>
</dbReference>
<feature type="transmembrane region" description="Helical" evidence="1">
    <location>
        <begin position="412"/>
        <end position="431"/>
    </location>
</feature>
<keyword evidence="1" id="KW-0472">Membrane</keyword>
<dbReference type="EMBL" id="CAJJDM010000148">
    <property type="protein sequence ID" value="CAD8110409.1"/>
    <property type="molecule type" value="Genomic_DNA"/>
</dbReference>
<reference evidence="2" key="1">
    <citation type="submission" date="2021-01" db="EMBL/GenBank/DDBJ databases">
        <authorList>
            <consortium name="Genoscope - CEA"/>
            <person name="William W."/>
        </authorList>
    </citation>
    <scope>NUCLEOTIDE SEQUENCE</scope>
</reference>
<organism evidence="2 3">
    <name type="scientific">Paramecium primaurelia</name>
    <dbReference type="NCBI Taxonomy" id="5886"/>
    <lineage>
        <taxon>Eukaryota</taxon>
        <taxon>Sar</taxon>
        <taxon>Alveolata</taxon>
        <taxon>Ciliophora</taxon>
        <taxon>Intramacronucleata</taxon>
        <taxon>Oligohymenophorea</taxon>
        <taxon>Peniculida</taxon>
        <taxon>Parameciidae</taxon>
        <taxon>Paramecium</taxon>
    </lineage>
</organism>
<dbReference type="AlphaFoldDB" id="A0A8S1Q443"/>
<protein>
    <recommendedName>
        <fullName evidence="4">Transmembrane protein</fullName>
    </recommendedName>
</protein>
<sequence>MVINEQIHLLESSCNQGSIKVISQDPFEKSFLQVIFTWTVFLSYLQWHFNVLVYLRIVNQYFLFLNFYNYSDLNFTECLKSTSYNLSLSSICQNDTAQYWLTIYFDSNGSVIKTSLLQIPYKFTYISKISNIDTLNFILGSYNYHYEKLYLLNPLNNTMQQLDYQNHDEITIDFSVALFNSGLDMNQSNLVIILYISYNEIYSQQLNFNKYSITLEDLNFLDFLHYTHFVQILILQIRDKQIFFLVTSIEGVGYLLVYKLFSKSFELHPSNVITTITAYTYNNTVLVPNSVYSNGFLLQQFKQGNTYIIGVYYIPNLLINNLEEPILMLGQLNSTSSEYALITNIEDRNATCLALNNGSVLYYPIYTRTLICHYRQDRNTVHVNITCKNDFSNGSYEITFILPQLDEPSRRWIYSLITIIIFQLIGFYILVKYRMRNIGYIRTEIEL</sequence>
<keyword evidence="1" id="KW-0812">Transmembrane</keyword>
<comment type="caution">
    <text evidence="2">The sequence shown here is derived from an EMBL/GenBank/DDBJ whole genome shotgun (WGS) entry which is preliminary data.</text>
</comment>
<keyword evidence="1" id="KW-1133">Transmembrane helix</keyword>
<evidence type="ECO:0000313" key="2">
    <source>
        <dbReference type="EMBL" id="CAD8110409.1"/>
    </source>
</evidence>
<keyword evidence="3" id="KW-1185">Reference proteome</keyword>
<proteinExistence type="predicted"/>
<name>A0A8S1Q443_PARPR</name>
<evidence type="ECO:0008006" key="4">
    <source>
        <dbReference type="Google" id="ProtNLM"/>
    </source>
</evidence>
<accession>A0A8S1Q443</accession>
<evidence type="ECO:0000313" key="3">
    <source>
        <dbReference type="Proteomes" id="UP000688137"/>
    </source>
</evidence>
<evidence type="ECO:0000256" key="1">
    <source>
        <dbReference type="SAM" id="Phobius"/>
    </source>
</evidence>